<dbReference type="EMBL" id="LNYB01000004">
    <property type="protein sequence ID" value="KTD04904.1"/>
    <property type="molecule type" value="Genomic_DNA"/>
</dbReference>
<dbReference type="OrthoDB" id="9152014at2"/>
<gene>
    <name evidence="1" type="ORF">Lfee_0042</name>
    <name evidence="2" type="ORF">NCTC12022_02951</name>
</gene>
<protein>
    <submittedName>
        <fullName evidence="1">Uncharacterized protein</fullName>
    </submittedName>
</protein>
<keyword evidence="3" id="KW-1185">Reference proteome</keyword>
<dbReference type="Proteomes" id="UP000054698">
    <property type="component" value="Unassembled WGS sequence"/>
</dbReference>
<accession>A0A0W0UA77</accession>
<proteinExistence type="predicted"/>
<sequence length="260" mass="30354">MKFFSNNSALQGYYSQKAIDYTLSKIKTSTNQIPEQDYDLPSSQEAFKKMNQMREIEIAYEMYSLEWINEIAVLAEKYGVGNCCEKACVAYIYLYKKFSRLPVEQRPSIELFNNPVTDHFFVVIGRLDSTLSSDPRAWNPNTVICDSWAEESFSIFDVDGCNHTIQVYQMIKDLIKVPENEFVLKCDVLAKANNDKSRVIISQDRMVLRSRLDFQKNDFQRFNTEVPMAYEGWDYPKPKHYEKQKRLDEAAMSLPEGYHS</sequence>
<evidence type="ECO:0000313" key="3">
    <source>
        <dbReference type="Proteomes" id="UP000054698"/>
    </source>
</evidence>
<reference evidence="2 4" key="2">
    <citation type="submission" date="2018-06" db="EMBL/GenBank/DDBJ databases">
        <authorList>
            <consortium name="Pathogen Informatics"/>
            <person name="Doyle S."/>
        </authorList>
    </citation>
    <scope>NUCLEOTIDE SEQUENCE [LARGE SCALE GENOMIC DNA]</scope>
    <source>
        <strain evidence="2 4">NCTC12022</strain>
    </source>
</reference>
<reference evidence="1 3" key="1">
    <citation type="submission" date="2015-11" db="EMBL/GenBank/DDBJ databases">
        <title>Genomic analysis of 38 Legionella species identifies large and diverse effector repertoires.</title>
        <authorList>
            <person name="Burstein D."/>
            <person name="Amaro F."/>
            <person name="Zusman T."/>
            <person name="Lifshitz Z."/>
            <person name="Cohen O."/>
            <person name="Gilbert J.A."/>
            <person name="Pupko T."/>
            <person name="Shuman H.A."/>
            <person name="Segal G."/>
        </authorList>
    </citation>
    <scope>NUCLEOTIDE SEQUENCE [LARGE SCALE GENOMIC DNA]</scope>
    <source>
        <strain evidence="1 3">WO-44C</strain>
    </source>
</reference>
<name>A0A0W0UA77_9GAMM</name>
<evidence type="ECO:0000313" key="1">
    <source>
        <dbReference type="EMBL" id="KTD04904.1"/>
    </source>
</evidence>
<dbReference type="PATRIC" id="fig|453.4.peg.48"/>
<dbReference type="Proteomes" id="UP000251942">
    <property type="component" value="Unassembled WGS sequence"/>
</dbReference>
<evidence type="ECO:0000313" key="4">
    <source>
        <dbReference type="Proteomes" id="UP000251942"/>
    </source>
</evidence>
<dbReference type="AlphaFoldDB" id="A0A0W0UA77"/>
<organism evidence="1 3">
    <name type="scientific">Legionella feeleii</name>
    <dbReference type="NCBI Taxonomy" id="453"/>
    <lineage>
        <taxon>Bacteria</taxon>
        <taxon>Pseudomonadati</taxon>
        <taxon>Pseudomonadota</taxon>
        <taxon>Gammaproteobacteria</taxon>
        <taxon>Legionellales</taxon>
        <taxon>Legionellaceae</taxon>
        <taxon>Legionella</taxon>
    </lineage>
</organism>
<dbReference type="RefSeq" id="WP_058443266.1">
    <property type="nucleotide sequence ID" value="NZ_CAAAHT010000015.1"/>
</dbReference>
<dbReference type="EMBL" id="UASS01000037">
    <property type="protein sequence ID" value="SPX62194.1"/>
    <property type="molecule type" value="Genomic_DNA"/>
</dbReference>
<evidence type="ECO:0000313" key="2">
    <source>
        <dbReference type="EMBL" id="SPX62194.1"/>
    </source>
</evidence>